<name>A0AAV8Y173_9CUCU</name>
<evidence type="ECO:0000313" key="3">
    <source>
        <dbReference type="Proteomes" id="UP001162156"/>
    </source>
</evidence>
<gene>
    <name evidence="2" type="ORF">NQ314_009412</name>
</gene>
<feature type="compositionally biased region" description="Basic and acidic residues" evidence="1">
    <location>
        <begin position="40"/>
        <end position="53"/>
    </location>
</feature>
<accession>A0AAV8Y173</accession>
<comment type="caution">
    <text evidence="2">The sequence shown here is derived from an EMBL/GenBank/DDBJ whole genome shotgun (WGS) entry which is preliminary data.</text>
</comment>
<sequence length="85" mass="9415">MRRHRSEKGAKAYGGMQPPLSGGSQSSLDLSTDSDEDDLFIDKDEPELMHSDEESLALELSVDRRAPTGRKTSSKVQENNSDDDF</sequence>
<keyword evidence="3" id="KW-1185">Reference proteome</keyword>
<protein>
    <submittedName>
        <fullName evidence="2">Uncharacterized protein</fullName>
    </submittedName>
</protein>
<organism evidence="2 3">
    <name type="scientific">Rhamnusium bicolor</name>
    <dbReference type="NCBI Taxonomy" id="1586634"/>
    <lineage>
        <taxon>Eukaryota</taxon>
        <taxon>Metazoa</taxon>
        <taxon>Ecdysozoa</taxon>
        <taxon>Arthropoda</taxon>
        <taxon>Hexapoda</taxon>
        <taxon>Insecta</taxon>
        <taxon>Pterygota</taxon>
        <taxon>Neoptera</taxon>
        <taxon>Endopterygota</taxon>
        <taxon>Coleoptera</taxon>
        <taxon>Polyphaga</taxon>
        <taxon>Cucujiformia</taxon>
        <taxon>Chrysomeloidea</taxon>
        <taxon>Cerambycidae</taxon>
        <taxon>Lepturinae</taxon>
        <taxon>Rhagiini</taxon>
        <taxon>Rhamnusium</taxon>
    </lineage>
</organism>
<feature type="compositionally biased region" description="Low complexity" evidence="1">
    <location>
        <begin position="20"/>
        <end position="31"/>
    </location>
</feature>
<reference evidence="2" key="1">
    <citation type="journal article" date="2023" name="Insect Mol. Biol.">
        <title>Genome sequencing provides insights into the evolution of gene families encoding plant cell wall-degrading enzymes in longhorned beetles.</title>
        <authorList>
            <person name="Shin N.R."/>
            <person name="Okamura Y."/>
            <person name="Kirsch R."/>
            <person name="Pauchet Y."/>
        </authorList>
    </citation>
    <scope>NUCLEOTIDE SEQUENCE</scope>
    <source>
        <strain evidence="2">RBIC_L_NR</strain>
    </source>
</reference>
<dbReference type="AlphaFoldDB" id="A0AAV8Y173"/>
<feature type="compositionally biased region" description="Polar residues" evidence="1">
    <location>
        <begin position="70"/>
        <end position="79"/>
    </location>
</feature>
<proteinExistence type="predicted"/>
<dbReference type="Proteomes" id="UP001162156">
    <property type="component" value="Unassembled WGS sequence"/>
</dbReference>
<evidence type="ECO:0000313" key="2">
    <source>
        <dbReference type="EMBL" id="KAJ8944650.1"/>
    </source>
</evidence>
<evidence type="ECO:0000256" key="1">
    <source>
        <dbReference type="SAM" id="MobiDB-lite"/>
    </source>
</evidence>
<feature type="region of interest" description="Disordered" evidence="1">
    <location>
        <begin position="1"/>
        <end position="85"/>
    </location>
</feature>
<dbReference type="EMBL" id="JANEYF010002575">
    <property type="protein sequence ID" value="KAJ8944650.1"/>
    <property type="molecule type" value="Genomic_DNA"/>
</dbReference>